<keyword evidence="1" id="KW-0812">Transmembrane</keyword>
<reference evidence="2 3" key="2">
    <citation type="journal article" date="2009" name="Nature">
        <title>A single regulatory gene is sufficient to alter bacterial host range.</title>
        <authorList>
            <person name="Mandel M.J."/>
            <person name="Wollenberg M.S."/>
            <person name="Stabb E.V."/>
            <person name="Visick K.L."/>
            <person name="Ruby E.G."/>
        </authorList>
    </citation>
    <scope>NUCLEOTIDE SEQUENCE [LARGE SCALE GENOMIC DNA]</scope>
    <source>
        <strain evidence="2 3">MJ11</strain>
        <plasmid evidence="3">Plasmid pMJ100</plasmid>
    </source>
</reference>
<accession>B5EW50</accession>
<organism evidence="2 3">
    <name type="scientific">Aliivibrio fischeri (strain MJ11)</name>
    <name type="common">Vibrio fischeri</name>
    <dbReference type="NCBI Taxonomy" id="388396"/>
    <lineage>
        <taxon>Bacteria</taxon>
        <taxon>Pseudomonadati</taxon>
        <taxon>Pseudomonadota</taxon>
        <taxon>Gammaproteobacteria</taxon>
        <taxon>Vibrionales</taxon>
        <taxon>Vibrionaceae</taxon>
        <taxon>Aliivibrio</taxon>
    </lineage>
</organism>
<evidence type="ECO:0000256" key="1">
    <source>
        <dbReference type="SAM" id="Phobius"/>
    </source>
</evidence>
<dbReference type="AlphaFoldDB" id="B5EW50"/>
<protein>
    <submittedName>
        <fullName evidence="2">Uncharacterized protein</fullName>
    </submittedName>
</protein>
<sequence>MRVTNILKFPITFVTAMILTLAFIASIIRHSFWLLALIPIRTYKKYTFTDKKKRFIVVGGLFFLILLYQPYIQLPNASFIGFSNQMEYHLDKLTNPIQSNSGGKYPTSIELISQIPTAPKVNEKKENNSNMYRWWETSQNEVMLRPESENKLHFLKKRNVSVINDTHYVRVYNSKRMNEMFPYEPIPEVTTSFSPLIMSINEGVERGRPPYPKHIVLVLIGYAFFIWIISKITSFIMKRIFQLHNI</sequence>
<reference evidence="3" key="1">
    <citation type="submission" date="2008-08" db="EMBL/GenBank/DDBJ databases">
        <title>Complete sequence of Vibrio fischeri strain MJ11.</title>
        <authorList>
            <person name="Mandel M.J."/>
            <person name="Stabb E.V."/>
            <person name="Ruby E.G."/>
            <person name="Ferriera S."/>
            <person name="Johnson J."/>
            <person name="Kravitz S."/>
            <person name="Beeson K."/>
            <person name="Sutton G."/>
            <person name="Rogers Y.-H."/>
            <person name="Friedman R."/>
            <person name="Frazier M."/>
            <person name="Venter J.C."/>
        </authorList>
    </citation>
    <scope>NUCLEOTIDE SEQUENCE [LARGE SCALE GENOMIC DNA]</scope>
    <source>
        <strain evidence="3">MJ11</strain>
        <plasmid evidence="3">Plasmid pMJ100</plasmid>
    </source>
</reference>
<keyword evidence="1" id="KW-0472">Membrane</keyword>
<gene>
    <name evidence="2" type="ordered locus">VFMJ11_B0107</name>
</gene>
<feature type="transmembrane region" description="Helical" evidence="1">
    <location>
        <begin position="12"/>
        <end position="35"/>
    </location>
</feature>
<proteinExistence type="predicted"/>
<evidence type="ECO:0000313" key="3">
    <source>
        <dbReference type="Proteomes" id="UP000001857"/>
    </source>
</evidence>
<keyword evidence="2" id="KW-0614">Plasmid</keyword>
<dbReference type="Proteomes" id="UP000001857">
    <property type="component" value="Plasmid pMJ100"/>
</dbReference>
<evidence type="ECO:0000313" key="2">
    <source>
        <dbReference type="EMBL" id="ACH64805.1"/>
    </source>
</evidence>
<dbReference type="HOGENOM" id="CLU_1128686_0_0_6"/>
<dbReference type="EMBL" id="CP001134">
    <property type="protein sequence ID" value="ACH64805.1"/>
    <property type="molecule type" value="Genomic_DNA"/>
</dbReference>
<dbReference type="KEGG" id="vfm:VFMJ11_B0107"/>
<feature type="transmembrane region" description="Helical" evidence="1">
    <location>
        <begin position="215"/>
        <end position="237"/>
    </location>
</feature>
<keyword evidence="1" id="KW-1133">Transmembrane helix</keyword>
<geneLocation type="plasmid" evidence="2 3">
    <name>pMJ100</name>
</geneLocation>
<name>B5EW50_ALIFM</name>
<dbReference type="RefSeq" id="WP_012534588.1">
    <property type="nucleotide sequence ID" value="NC_011185.1"/>
</dbReference>
<feature type="transmembrane region" description="Helical" evidence="1">
    <location>
        <begin position="55"/>
        <end position="72"/>
    </location>
</feature>